<dbReference type="OrthoDB" id="1580043at2759"/>
<keyword evidence="2 6" id="KW-0812">Transmembrane</keyword>
<feature type="compositionally biased region" description="Basic and acidic residues" evidence="5">
    <location>
        <begin position="128"/>
        <end position="137"/>
    </location>
</feature>
<feature type="compositionally biased region" description="Basic residues" evidence="5">
    <location>
        <begin position="237"/>
        <end position="250"/>
    </location>
</feature>
<dbReference type="Proteomes" id="UP000784294">
    <property type="component" value="Unassembled WGS sequence"/>
</dbReference>
<organism evidence="7 8">
    <name type="scientific">Protopolystoma xenopodis</name>
    <dbReference type="NCBI Taxonomy" id="117903"/>
    <lineage>
        <taxon>Eukaryota</taxon>
        <taxon>Metazoa</taxon>
        <taxon>Spiralia</taxon>
        <taxon>Lophotrochozoa</taxon>
        <taxon>Platyhelminthes</taxon>
        <taxon>Monogenea</taxon>
        <taxon>Polyopisthocotylea</taxon>
        <taxon>Polystomatidea</taxon>
        <taxon>Polystomatidae</taxon>
        <taxon>Protopolystoma</taxon>
    </lineage>
</organism>
<dbReference type="Gene3D" id="1.20.1080.10">
    <property type="entry name" value="Glycerol uptake facilitator protein"/>
    <property type="match status" value="1"/>
</dbReference>
<sequence length="250" mass="27329">MDVVTSLLYLVRLAIFLLIIHIGLPLTGIYINPANAYIQAWNPKTVSPCCHLIVYWVGPLLGTWLALLTTRFLSIQAASPRPPSAAPTNSSLTSHVESVSEACIGVSNDSGSNEVKRADHKRAPGRVSDVKHEEGFTHNRAPVFQQRQRVGTSDSSCSSGTSKHSGNIPNMIARPKKASDGKTPAASYIALQQSNWAKFSRPLGRRIEESSRSLYGSNIRRNGSNGMREAKPSPGTRHIRPSGWSHRRLI</sequence>
<evidence type="ECO:0000256" key="5">
    <source>
        <dbReference type="SAM" id="MobiDB-lite"/>
    </source>
</evidence>
<evidence type="ECO:0000256" key="6">
    <source>
        <dbReference type="SAM" id="Phobius"/>
    </source>
</evidence>
<evidence type="ECO:0008006" key="9">
    <source>
        <dbReference type="Google" id="ProtNLM"/>
    </source>
</evidence>
<evidence type="ECO:0000313" key="7">
    <source>
        <dbReference type="EMBL" id="VEL15482.1"/>
    </source>
</evidence>
<comment type="subcellular location">
    <subcellularLocation>
        <location evidence="1">Membrane</location>
        <topology evidence="1">Multi-pass membrane protein</topology>
    </subcellularLocation>
</comment>
<feature type="compositionally biased region" description="Low complexity" evidence="5">
    <location>
        <begin position="153"/>
        <end position="165"/>
    </location>
</feature>
<dbReference type="InterPro" id="IPR023271">
    <property type="entry name" value="Aquaporin-like"/>
</dbReference>
<protein>
    <recommendedName>
        <fullName evidence="9">Aquaporin</fullName>
    </recommendedName>
</protein>
<dbReference type="SUPFAM" id="SSF81338">
    <property type="entry name" value="Aquaporin-like"/>
    <property type="match status" value="1"/>
</dbReference>
<accession>A0A448WMG1</accession>
<feature type="region of interest" description="Disordered" evidence="5">
    <location>
        <begin position="110"/>
        <end position="181"/>
    </location>
</feature>
<feature type="compositionally biased region" description="Polar residues" evidence="5">
    <location>
        <begin position="216"/>
        <end position="225"/>
    </location>
</feature>
<evidence type="ECO:0000256" key="2">
    <source>
        <dbReference type="ARBA" id="ARBA00022692"/>
    </source>
</evidence>
<feature type="region of interest" description="Disordered" evidence="5">
    <location>
        <begin position="216"/>
        <end position="250"/>
    </location>
</feature>
<dbReference type="AlphaFoldDB" id="A0A448WMG1"/>
<evidence type="ECO:0000256" key="4">
    <source>
        <dbReference type="ARBA" id="ARBA00023136"/>
    </source>
</evidence>
<keyword evidence="8" id="KW-1185">Reference proteome</keyword>
<reference evidence="7" key="1">
    <citation type="submission" date="2018-11" db="EMBL/GenBank/DDBJ databases">
        <authorList>
            <consortium name="Pathogen Informatics"/>
        </authorList>
    </citation>
    <scope>NUCLEOTIDE SEQUENCE</scope>
</reference>
<evidence type="ECO:0000313" key="8">
    <source>
        <dbReference type="Proteomes" id="UP000784294"/>
    </source>
</evidence>
<evidence type="ECO:0000256" key="3">
    <source>
        <dbReference type="ARBA" id="ARBA00022989"/>
    </source>
</evidence>
<gene>
    <name evidence="7" type="ORF">PXEA_LOCUS8922</name>
</gene>
<feature type="transmembrane region" description="Helical" evidence="6">
    <location>
        <begin position="6"/>
        <end position="31"/>
    </location>
</feature>
<dbReference type="EMBL" id="CAAALY010024744">
    <property type="protein sequence ID" value="VEL15482.1"/>
    <property type="molecule type" value="Genomic_DNA"/>
</dbReference>
<evidence type="ECO:0000256" key="1">
    <source>
        <dbReference type="ARBA" id="ARBA00004141"/>
    </source>
</evidence>
<proteinExistence type="predicted"/>
<comment type="caution">
    <text evidence="7">The sequence shown here is derived from an EMBL/GenBank/DDBJ whole genome shotgun (WGS) entry which is preliminary data.</text>
</comment>
<keyword evidence="3 6" id="KW-1133">Transmembrane helix</keyword>
<name>A0A448WMG1_9PLAT</name>
<dbReference type="GO" id="GO:0016020">
    <property type="term" value="C:membrane"/>
    <property type="evidence" value="ECO:0007669"/>
    <property type="project" value="UniProtKB-SubCell"/>
</dbReference>
<feature type="transmembrane region" description="Helical" evidence="6">
    <location>
        <begin position="52"/>
        <end position="73"/>
    </location>
</feature>
<keyword evidence="4 6" id="KW-0472">Membrane</keyword>